<dbReference type="EMBL" id="JAPFFJ010000007">
    <property type="protein sequence ID" value="KAJ6422717.1"/>
    <property type="molecule type" value="Genomic_DNA"/>
</dbReference>
<dbReference type="Proteomes" id="UP001162972">
    <property type="component" value="Chromosome 19"/>
</dbReference>
<dbReference type="AlphaFoldDB" id="A0AAD6KFZ2"/>
<protein>
    <submittedName>
        <fullName evidence="1">Uncharacterized protein</fullName>
    </submittedName>
</protein>
<keyword evidence="2" id="KW-1185">Reference proteome</keyword>
<proteinExistence type="predicted"/>
<evidence type="ECO:0000313" key="2">
    <source>
        <dbReference type="Proteomes" id="UP001162972"/>
    </source>
</evidence>
<comment type="caution">
    <text evidence="1">The sequence shown here is derived from an EMBL/GenBank/DDBJ whole genome shotgun (WGS) entry which is preliminary data.</text>
</comment>
<reference evidence="1 2" key="1">
    <citation type="journal article" date="2023" name="Int. J. Mol. Sci.">
        <title>De Novo Assembly and Annotation of 11 Diverse Shrub Willow (Salix) Genomes Reveals Novel Gene Organization in Sex-Linked Regions.</title>
        <authorList>
            <person name="Hyden B."/>
            <person name="Feng K."/>
            <person name="Yates T.B."/>
            <person name="Jawdy S."/>
            <person name="Cereghino C."/>
            <person name="Smart L.B."/>
            <person name="Muchero W."/>
        </authorList>
    </citation>
    <scope>NUCLEOTIDE SEQUENCE [LARGE SCALE GENOMIC DNA]</scope>
    <source>
        <tissue evidence="1">Shoot tip</tissue>
    </source>
</reference>
<evidence type="ECO:0000313" key="1">
    <source>
        <dbReference type="EMBL" id="KAJ6422717.1"/>
    </source>
</evidence>
<gene>
    <name evidence="1" type="ORF">OIU84_027650</name>
</gene>
<name>A0AAD6KFZ2_9ROSI</name>
<organism evidence="1 2">
    <name type="scientific">Salix udensis</name>
    <dbReference type="NCBI Taxonomy" id="889485"/>
    <lineage>
        <taxon>Eukaryota</taxon>
        <taxon>Viridiplantae</taxon>
        <taxon>Streptophyta</taxon>
        <taxon>Embryophyta</taxon>
        <taxon>Tracheophyta</taxon>
        <taxon>Spermatophyta</taxon>
        <taxon>Magnoliopsida</taxon>
        <taxon>eudicotyledons</taxon>
        <taxon>Gunneridae</taxon>
        <taxon>Pentapetalae</taxon>
        <taxon>rosids</taxon>
        <taxon>fabids</taxon>
        <taxon>Malpighiales</taxon>
        <taxon>Salicaceae</taxon>
        <taxon>Saliceae</taxon>
        <taxon>Salix</taxon>
    </lineage>
</organism>
<accession>A0AAD6KFZ2</accession>
<sequence>MFCYFFLSYIFLETKHRKKEKEKIIQSQELDLPRGFIASCHHLSLESLGHGSMVVSLCSASNPSKNVLFISAMMIPSFYSTDNDKP</sequence>